<sequence>MKTTGYKHVNVQNFTTSWRDGMAFNAIIHKHRPDLIDYDKLDVNDPHGNLQKAFSVAEQELGITKLLDPEDVAVMHPDEKSVITYVVTFYHYFSKMKALAVEGKRIGKVLDSMMETARLIVQYESLGSDLLQWIQQTISILDNRTFANSLHGVQLQLQAFNAYRTEEKPPKFTEKGNLEVSLFTIQSRLRANNQKAYLPSEGHLISDVNKAWERLEKAEHERELALRLELIRQEKLEQLAQRFERKAALRETWLSDNQQLVLQDNFGFDLPAVEAATKKHEAIETDNAAYEERIQVVVDVAAELESGGYHEAPRVVARRDNIVALWAYLQSLLQARRGRLRSTLALQRLFQEMLHLLEWMEELKAGLLTTDMGKHLQGVEDLLQRLSLLESDLAAVGNRVQAASAAAQPFMQSTDEQAFQPCDPTIVKERVALLETSFAELGTLAAARRARLAALRRRWALVAELTEEEAWVQEKQRVLKDETGRDLAAVLRQLRQQQALEAEMAGQRLRAEQALNEAQKLTSKTIKASVRSSHPNDSDKNLINKENHTSVNKMPVNMSDKLIFEENHEGPKTNGVQWEEEHVSVRKNGNVSCDFDIEEDEEMQSPTTEIPLATVSDLILTRADALRTAWEQLVAFVAQRRHRLESAAALLQFHADADELHAWLSDALLVSSTEPTCPDEAAARAMARQHAALCAEAAGHAATLESLQRQALELPEEAETRVVRLRVMLGELGERAERRGRHLREAAALHRFLGEATSCESWIDEKKAWLEALNLPQRLEELEVLQQRFESLDQEMANHGTRVWAVHKDAQKLIEEGHPNEKTIWETKEHLNFRWKQLQELVSTCRADLEAELAVQGYVVECMETETWIRENARLLQDSMPPSWPAIGLSGPERHLACVECSAEAVEVRLGQLKNQAPELTAARPQRADAIMRPLSSAVEAWSELSTALQARACLLSKVRRQHFLETDLCSLETWLGRTAAAVACSEVPDNVMQAKAWLEQHEALAVELGWRKTEFEQLREQATAEVHNNEETQGDSDKDSETNKEFLKNLDKTESSFEELSKLWKTRKSTLVSAESYLLFLRDVAKLDAWLDKQEIALSQAEPPAGGLQGVEMALRRAIDLRDKMASGRERLHLLATSKQALNAQSGPYEQQVQNNVQKLQQRIEKLTDAIDDLCLRLREHRKLQTFSEMCDELSLWVTEKLLIARDSGTGTVRDPHGKWLKHQVFAAEVQSNRARLDLARHEGHQVTKEHPGLKEAVEQRLHQLDVQWAELERCTHARGLTLNQAGQTQLVSKQCAELEAQISELQANLQAPVQLQDLASVNRQLQRQQLMEQELYRQNNAMDALKKQVEAVGRLRNNVGRKPGNVTSHGDVIAENGHGKLVGEDDGSDRMINKTESTIRGNKVSIELATDNQEGLAEDDVEGMVKAVQTSDNVLSSANRRVEIDGSAVPHELEVRHQVIEDNMQRLQHPLQQRRGRLQTAKELFNLRRQLDDELQWLKEREADVSNPEFGCDLHTSGRLFTAQQAMMAELAARGPRVKEMCQQARQVSMPGDDISMGLMEVATELEERWVALEEAARTRLSQLRLVLDGQRYEARVDEAEAWLAEREAEAEGPHHFKDEAGAEAVLGRLSRLSRTVAEFQAPMDSLAEACAHLQTSQHPNSSYLNKRQISVEQSWRVSVERLAKAEADAEAALHALQLQNECSELAQWFSERMVFASVDEPGQDYEHAVVLSERFGAFAQETEAIGRQRREAIMARGFSEGTAEQADTWLSLDTMWINLLTRLEARKRQLAASQAAFGLLQRARELTALLVEKLASLPSSAAQDLSGVEVQQRALAAMEPEVTAVRAQVQQLEIEAAELVDMPGLTDHIIKAVQETQTNLMNLEQAFIAWNGKLEAVAGILRFLDRAYGLLAWIAVTLQQMRSQETPREMNLLQQQIKDHRSLKAKIDAQRGDLDTCLQLGQMLLAQEHEASLEIKQKLEQLREKWQEMLTTWTNRLDWLLLCMSSPRLYSLRHRL</sequence>
<dbReference type="InterPro" id="IPR036872">
    <property type="entry name" value="CH_dom_sf"/>
</dbReference>
<dbReference type="InterPro" id="IPR018159">
    <property type="entry name" value="Spectrin/alpha-actinin"/>
</dbReference>
<dbReference type="CDD" id="cd00176">
    <property type="entry name" value="SPEC"/>
    <property type="match status" value="7"/>
</dbReference>
<dbReference type="SUPFAM" id="SSF47576">
    <property type="entry name" value="Calponin-homology domain, CH-domain"/>
    <property type="match status" value="1"/>
</dbReference>
<evidence type="ECO:0000313" key="6">
    <source>
        <dbReference type="Ensembl" id="ENSEBUP00000009309.1"/>
    </source>
</evidence>
<dbReference type="GeneTree" id="ENSGT00940000154864"/>
<dbReference type="PANTHER" id="PTHR11915">
    <property type="entry name" value="SPECTRIN/FILAMIN RELATED CYTOSKELETAL PROTEIN"/>
    <property type="match status" value="1"/>
</dbReference>
<feature type="coiled-coil region" evidence="3">
    <location>
        <begin position="1151"/>
        <end position="1185"/>
    </location>
</feature>
<evidence type="ECO:0000313" key="7">
    <source>
        <dbReference type="Proteomes" id="UP000694388"/>
    </source>
</evidence>
<dbReference type="FunFam" id="1.10.418.10:FF:000001">
    <property type="entry name" value="Actinin alpha 1"/>
    <property type="match status" value="1"/>
</dbReference>
<evidence type="ECO:0000256" key="4">
    <source>
        <dbReference type="SAM" id="MobiDB-lite"/>
    </source>
</evidence>
<reference evidence="6" key="1">
    <citation type="submission" date="2025-08" db="UniProtKB">
        <authorList>
            <consortium name="Ensembl"/>
        </authorList>
    </citation>
    <scope>IDENTIFICATION</scope>
</reference>
<keyword evidence="1" id="KW-0677">Repeat</keyword>
<dbReference type="FunFam" id="1.20.58.60:FF:000172">
    <property type="entry name" value="Spectrin beta chain"/>
    <property type="match status" value="1"/>
</dbReference>
<dbReference type="GO" id="GO:0003779">
    <property type="term" value="F:actin binding"/>
    <property type="evidence" value="ECO:0007669"/>
    <property type="project" value="UniProtKB-KW"/>
</dbReference>
<feature type="compositionally biased region" description="Basic and acidic residues" evidence="4">
    <location>
        <begin position="1379"/>
        <end position="1392"/>
    </location>
</feature>
<dbReference type="InterPro" id="IPR001715">
    <property type="entry name" value="CH_dom"/>
</dbReference>
<dbReference type="InterPro" id="IPR002017">
    <property type="entry name" value="Spectrin_repeat"/>
</dbReference>
<evidence type="ECO:0000256" key="3">
    <source>
        <dbReference type="SAM" id="Coils"/>
    </source>
</evidence>
<keyword evidence="3" id="KW-0175">Coiled coil</keyword>
<dbReference type="SMART" id="SM00033">
    <property type="entry name" value="CH"/>
    <property type="match status" value="1"/>
</dbReference>
<accession>A0A8C4Q3F4</accession>
<dbReference type="Pfam" id="PF00435">
    <property type="entry name" value="Spectrin"/>
    <property type="match status" value="12"/>
</dbReference>
<dbReference type="SUPFAM" id="SSF46966">
    <property type="entry name" value="Spectrin repeat"/>
    <property type="match status" value="14"/>
</dbReference>
<dbReference type="Gene3D" id="1.10.418.10">
    <property type="entry name" value="Calponin-like domain"/>
    <property type="match status" value="1"/>
</dbReference>
<reference evidence="6" key="2">
    <citation type="submission" date="2025-09" db="UniProtKB">
        <authorList>
            <consortium name="Ensembl"/>
        </authorList>
    </citation>
    <scope>IDENTIFICATION</scope>
</reference>
<feature type="coiled-coil region" evidence="3">
    <location>
        <begin position="497"/>
        <end position="524"/>
    </location>
</feature>
<protein>
    <recommendedName>
        <fullName evidence="5">Calponin-homology (CH) domain-containing protein</fullName>
    </recommendedName>
</protein>
<dbReference type="Gene3D" id="1.20.58.60">
    <property type="match status" value="10"/>
</dbReference>
<dbReference type="SMART" id="SM00150">
    <property type="entry name" value="SPEC"/>
    <property type="match status" value="16"/>
</dbReference>
<dbReference type="Pfam" id="PF00307">
    <property type="entry name" value="CH"/>
    <property type="match status" value="1"/>
</dbReference>
<dbReference type="PROSITE" id="PS50021">
    <property type="entry name" value="CH"/>
    <property type="match status" value="1"/>
</dbReference>
<feature type="domain" description="Calponin-homology (CH)" evidence="5">
    <location>
        <begin position="1"/>
        <end position="94"/>
    </location>
</feature>
<dbReference type="Proteomes" id="UP000694388">
    <property type="component" value="Unplaced"/>
</dbReference>
<name>A0A8C4Q3F4_EPTBU</name>
<feature type="region of interest" description="Disordered" evidence="4">
    <location>
        <begin position="1362"/>
        <end position="1392"/>
    </location>
</feature>
<feature type="coiled-coil region" evidence="3">
    <location>
        <begin position="1968"/>
        <end position="1999"/>
    </location>
</feature>
<dbReference type="Ensembl" id="ENSEBUT00000009831.1">
    <property type="protein sequence ID" value="ENSEBUP00000009309.1"/>
    <property type="gene ID" value="ENSEBUG00000005967.1"/>
</dbReference>
<keyword evidence="2" id="KW-0009">Actin-binding</keyword>
<evidence type="ECO:0000259" key="5">
    <source>
        <dbReference type="PROSITE" id="PS50021"/>
    </source>
</evidence>
<organism evidence="6 7">
    <name type="scientific">Eptatretus burgeri</name>
    <name type="common">Inshore hagfish</name>
    <dbReference type="NCBI Taxonomy" id="7764"/>
    <lineage>
        <taxon>Eukaryota</taxon>
        <taxon>Metazoa</taxon>
        <taxon>Chordata</taxon>
        <taxon>Craniata</taxon>
        <taxon>Vertebrata</taxon>
        <taxon>Cyclostomata</taxon>
        <taxon>Myxini</taxon>
        <taxon>Myxiniformes</taxon>
        <taxon>Myxinidae</taxon>
        <taxon>Eptatretinae</taxon>
        <taxon>Eptatretus</taxon>
    </lineage>
</organism>
<evidence type="ECO:0000256" key="1">
    <source>
        <dbReference type="ARBA" id="ARBA00022737"/>
    </source>
</evidence>
<proteinExistence type="predicted"/>
<keyword evidence="7" id="KW-1185">Reference proteome</keyword>
<feature type="compositionally biased region" description="Basic and acidic residues" evidence="4">
    <location>
        <begin position="1028"/>
        <end position="1044"/>
    </location>
</feature>
<feature type="region of interest" description="Disordered" evidence="4">
    <location>
        <begin position="1025"/>
        <end position="1044"/>
    </location>
</feature>
<evidence type="ECO:0000256" key="2">
    <source>
        <dbReference type="ARBA" id="ARBA00023203"/>
    </source>
</evidence>